<evidence type="ECO:0000256" key="1">
    <source>
        <dbReference type="ARBA" id="ARBA00000707"/>
    </source>
</evidence>
<comment type="caution">
    <text evidence="8">The sequence shown here is derived from an EMBL/GenBank/DDBJ whole genome shotgun (WGS) entry which is preliminary data.</text>
</comment>
<dbReference type="Gene3D" id="3.90.70.40">
    <property type="match status" value="1"/>
</dbReference>
<dbReference type="AlphaFoldDB" id="A0A9W8HW71"/>
<dbReference type="GO" id="GO:0016579">
    <property type="term" value="P:protein deubiquitination"/>
    <property type="evidence" value="ECO:0007669"/>
    <property type="project" value="InterPro"/>
</dbReference>
<keyword evidence="5 8" id="KW-0378">Hydrolase</keyword>
<dbReference type="GO" id="GO:0006508">
    <property type="term" value="P:proteolysis"/>
    <property type="evidence" value="ECO:0007669"/>
    <property type="project" value="UniProtKB-KW"/>
</dbReference>
<comment type="catalytic activity">
    <reaction evidence="1">
        <text>Thiol-dependent hydrolysis of ester, thioester, amide, peptide and isopeptide bonds formed by the C-terminal Gly of ubiquitin (a 76-residue protein attached to proteins as an intracellular targeting signal).</text>
        <dbReference type="EC" id="3.4.19.12"/>
    </reaction>
</comment>
<dbReference type="SMART" id="SM01246">
    <property type="entry name" value="Josephin"/>
    <property type="match status" value="1"/>
</dbReference>
<dbReference type="PANTHER" id="PTHR13291">
    <property type="entry name" value="JOSEPHIN 1, 2"/>
    <property type="match status" value="1"/>
</dbReference>
<keyword evidence="4" id="KW-0833">Ubl conjugation pathway</keyword>
<protein>
    <recommendedName>
        <fullName evidence="2">ubiquitinyl hydrolase 1</fullName>
        <ecNumber evidence="2">3.4.19.12</ecNumber>
    </recommendedName>
</protein>
<dbReference type="PROSITE" id="PS50957">
    <property type="entry name" value="JOSEPHIN"/>
    <property type="match status" value="1"/>
</dbReference>
<organism evidence="8 9">
    <name type="scientific">Coemansia guatemalensis</name>
    <dbReference type="NCBI Taxonomy" id="2761395"/>
    <lineage>
        <taxon>Eukaryota</taxon>
        <taxon>Fungi</taxon>
        <taxon>Fungi incertae sedis</taxon>
        <taxon>Zoopagomycota</taxon>
        <taxon>Kickxellomycotina</taxon>
        <taxon>Kickxellomycetes</taxon>
        <taxon>Kickxellales</taxon>
        <taxon>Kickxellaceae</taxon>
        <taxon>Coemansia</taxon>
    </lineage>
</organism>
<dbReference type="EC" id="3.4.19.12" evidence="2"/>
<dbReference type="EMBL" id="JANBUO010001614">
    <property type="protein sequence ID" value="KAJ2797512.1"/>
    <property type="molecule type" value="Genomic_DNA"/>
</dbReference>
<keyword evidence="3" id="KW-0645">Protease</keyword>
<comment type="caution">
    <text evidence="6">Lacks conserved residue(s) required for the propagation of feature annotation.</text>
</comment>
<dbReference type="GO" id="GO:0004843">
    <property type="term" value="F:cysteine-type deubiquitinase activity"/>
    <property type="evidence" value="ECO:0007669"/>
    <property type="project" value="UniProtKB-EC"/>
</dbReference>
<reference evidence="8" key="1">
    <citation type="submission" date="2022-07" db="EMBL/GenBank/DDBJ databases">
        <title>Phylogenomic reconstructions and comparative analyses of Kickxellomycotina fungi.</title>
        <authorList>
            <person name="Reynolds N.K."/>
            <person name="Stajich J.E."/>
            <person name="Barry K."/>
            <person name="Grigoriev I.V."/>
            <person name="Crous P."/>
            <person name="Smith M.E."/>
        </authorList>
    </citation>
    <scope>NUCLEOTIDE SEQUENCE</scope>
    <source>
        <strain evidence="8">NRRL 1565</strain>
    </source>
</reference>
<dbReference type="InterPro" id="IPR040053">
    <property type="entry name" value="JOSD1/2"/>
</dbReference>
<dbReference type="PANTHER" id="PTHR13291:SF0">
    <property type="entry name" value="JOSEPHIN-LIKE PROTEIN"/>
    <property type="match status" value="1"/>
</dbReference>
<accession>A0A9W8HW71</accession>
<evidence type="ECO:0000256" key="2">
    <source>
        <dbReference type="ARBA" id="ARBA00012759"/>
    </source>
</evidence>
<evidence type="ECO:0000256" key="3">
    <source>
        <dbReference type="ARBA" id="ARBA00022670"/>
    </source>
</evidence>
<dbReference type="Pfam" id="PF02099">
    <property type="entry name" value="Josephin"/>
    <property type="match status" value="1"/>
</dbReference>
<dbReference type="Proteomes" id="UP001140094">
    <property type="component" value="Unassembled WGS sequence"/>
</dbReference>
<dbReference type="OrthoDB" id="10063692at2759"/>
<feature type="domain" description="Josephin" evidence="7">
    <location>
        <begin position="5"/>
        <end position="211"/>
    </location>
</feature>
<evidence type="ECO:0000259" key="7">
    <source>
        <dbReference type="PROSITE" id="PS50957"/>
    </source>
</evidence>
<evidence type="ECO:0000256" key="6">
    <source>
        <dbReference type="PROSITE-ProRule" id="PRU00331"/>
    </source>
</evidence>
<evidence type="ECO:0000256" key="4">
    <source>
        <dbReference type="ARBA" id="ARBA00022786"/>
    </source>
</evidence>
<evidence type="ECO:0000313" key="9">
    <source>
        <dbReference type="Proteomes" id="UP001140094"/>
    </source>
</evidence>
<evidence type="ECO:0000313" key="8">
    <source>
        <dbReference type="EMBL" id="KAJ2797512.1"/>
    </source>
</evidence>
<gene>
    <name evidence="8" type="primary">JOSD1</name>
    <name evidence="8" type="ORF">H4R20_005155</name>
</gene>
<evidence type="ECO:0000256" key="5">
    <source>
        <dbReference type="ARBA" id="ARBA00022801"/>
    </source>
</evidence>
<keyword evidence="9" id="KW-1185">Reference proteome</keyword>
<name>A0A9W8HW71_9FUNG</name>
<dbReference type="InterPro" id="IPR006155">
    <property type="entry name" value="Josephin"/>
</dbReference>
<sequence length="211" mass="24848">MKLRESPIYHERQSFWLCAKLQGEVYTHADLERIAKYLYEQQPEQSGWLRFNSHKNFLGFGYYDVNVVAAALQEQQYDLLWHDRRTGIEEADLSGCTGIIVHIQPDWFFRRGHWFAIKYLDQNLTVPVVPTTYVGQPRAARSEEEREEREYESKSFEPGFWNLDSKLPHPEHIGDRDMLNAFLKKLEKKNRVHVLFVTPSNDRNSSSQASV</sequence>
<proteinExistence type="predicted"/>